<protein>
    <submittedName>
        <fullName evidence="1">Uncharacterized protein</fullName>
    </submittedName>
</protein>
<reference evidence="1 2" key="1">
    <citation type="submission" date="2019-09" db="EMBL/GenBank/DDBJ databases">
        <title>Phylogenetic characterization of a novel taxon of the genus Bifidobacterium: Bifidobacterium choloepi sp. nov.</title>
        <authorList>
            <person name="Modesto M."/>
            <person name="Satti M."/>
        </authorList>
    </citation>
    <scope>NUCLEOTIDE SEQUENCE [LARGE SCALE GENOMIC DNA]</scope>
    <source>
        <strain evidence="1 2">BRDM6</strain>
    </source>
</reference>
<dbReference type="RefSeq" id="WP_163226726.1">
    <property type="nucleotide sequence ID" value="NZ_VYSG01000001.1"/>
</dbReference>
<name>A0A6I5N5S6_9BIFI</name>
<keyword evidence="2" id="KW-1185">Reference proteome</keyword>
<organism evidence="1 2">
    <name type="scientific">Bifidobacterium choloepi</name>
    <dbReference type="NCBI Taxonomy" id="2614131"/>
    <lineage>
        <taxon>Bacteria</taxon>
        <taxon>Bacillati</taxon>
        <taxon>Actinomycetota</taxon>
        <taxon>Actinomycetes</taxon>
        <taxon>Bifidobacteriales</taxon>
        <taxon>Bifidobacteriaceae</taxon>
        <taxon>Bifidobacterium</taxon>
    </lineage>
</organism>
<sequence length="317" mass="35494">MLDELTTRDEAQAAAEAQDAVLQRSELDFRGAASEAESFAERIGATVAGFEGTERYGSQQRDVIVSTRQAAAALILEQAGELQQLLDAATGQYRRFMTDWRLALAARKKSRRAAGNAELALLANQTYPAPPSRQDIAGRRRLLRSNEREAIRRDLDEFRKARERARYRLGTVRTALRSAKRSAAMFTRKADQAERGSYVSSFIGNDAVRITLYQHQIACKGERHPLVMVNASIMNGTEMQSRVTLTRLLLLGIFAFAFKKRKGGEKYVVIEGPDFAWMTEVHPKSLKPAIRFVNAVNNQARRETCAYVAEHPESLDS</sequence>
<gene>
    <name evidence="1" type="ORF">F6S87_00460</name>
</gene>
<proteinExistence type="predicted"/>
<evidence type="ECO:0000313" key="1">
    <source>
        <dbReference type="EMBL" id="NEG69121.1"/>
    </source>
</evidence>
<dbReference type="EMBL" id="VYSG01000001">
    <property type="protein sequence ID" value="NEG69121.1"/>
    <property type="molecule type" value="Genomic_DNA"/>
</dbReference>
<evidence type="ECO:0000313" key="2">
    <source>
        <dbReference type="Proteomes" id="UP000469292"/>
    </source>
</evidence>
<dbReference type="Proteomes" id="UP000469292">
    <property type="component" value="Unassembled WGS sequence"/>
</dbReference>
<comment type="caution">
    <text evidence="1">The sequence shown here is derived from an EMBL/GenBank/DDBJ whole genome shotgun (WGS) entry which is preliminary data.</text>
</comment>
<accession>A0A6I5N5S6</accession>
<dbReference type="AlphaFoldDB" id="A0A6I5N5S6"/>